<dbReference type="SUPFAM" id="SSF53474">
    <property type="entry name" value="alpha/beta-Hydrolases"/>
    <property type="match status" value="1"/>
</dbReference>
<dbReference type="PROSITE" id="PS00122">
    <property type="entry name" value="CARBOXYLESTERASE_B_1"/>
    <property type="match status" value="1"/>
</dbReference>
<reference evidence="7 8" key="1">
    <citation type="journal article" date="2011" name="Proc. Natl. Acad. Sci. U.S.A.">
        <title>Genetic diversity and population structure of the endangered marsupial Sarcophilus harrisii (Tasmanian devil).</title>
        <authorList>
            <person name="Miller W."/>
            <person name="Hayes V.M."/>
            <person name="Ratan A."/>
            <person name="Petersen D.C."/>
            <person name="Wittekindt N.E."/>
            <person name="Miller J."/>
            <person name="Walenz B."/>
            <person name="Knight J."/>
            <person name="Qi J."/>
            <person name="Zhao F."/>
            <person name="Wang Q."/>
            <person name="Bedoya-Reina O.C."/>
            <person name="Katiyar N."/>
            <person name="Tomsho L.P."/>
            <person name="Kasson L.M."/>
            <person name="Hardie R.A."/>
            <person name="Woodbridge P."/>
            <person name="Tindall E.A."/>
            <person name="Bertelsen M.F."/>
            <person name="Dixon D."/>
            <person name="Pyecroft S."/>
            <person name="Helgen K.M."/>
            <person name="Lesk A.M."/>
            <person name="Pringle T.H."/>
            <person name="Patterson N."/>
            <person name="Zhang Y."/>
            <person name="Kreiss A."/>
            <person name="Woods G.M."/>
            <person name="Jones M.E."/>
            <person name="Schuster S.C."/>
        </authorList>
    </citation>
    <scope>NUCLEOTIDE SEQUENCE [LARGE SCALE GENOMIC DNA]</scope>
</reference>
<dbReference type="GeneTree" id="ENSGT00940000154623"/>
<dbReference type="FunFam" id="3.40.50.1820:FF:000011">
    <property type="entry name" value="Carboxylic ester hydrolase"/>
    <property type="match status" value="1"/>
</dbReference>
<organism evidence="7 8">
    <name type="scientific">Sarcophilus harrisii</name>
    <name type="common">Tasmanian devil</name>
    <name type="synonym">Sarcophilus laniarius</name>
    <dbReference type="NCBI Taxonomy" id="9305"/>
    <lineage>
        <taxon>Eukaryota</taxon>
        <taxon>Metazoa</taxon>
        <taxon>Chordata</taxon>
        <taxon>Craniata</taxon>
        <taxon>Vertebrata</taxon>
        <taxon>Euteleostomi</taxon>
        <taxon>Mammalia</taxon>
        <taxon>Metatheria</taxon>
        <taxon>Dasyuromorphia</taxon>
        <taxon>Dasyuridae</taxon>
        <taxon>Sarcophilus</taxon>
    </lineage>
</organism>
<dbReference type="PROSITE" id="PS01173">
    <property type="entry name" value="LIPASE_GDXG_HIS"/>
    <property type="match status" value="1"/>
</dbReference>
<dbReference type="InterPro" id="IPR050309">
    <property type="entry name" value="Type-B_Carboxylest/Lipase"/>
</dbReference>
<feature type="signal peptide" evidence="5">
    <location>
        <begin position="1"/>
        <end position="23"/>
    </location>
</feature>
<dbReference type="AlphaFoldDB" id="A0A7N4PEC7"/>
<proteinExistence type="inferred from homology"/>
<evidence type="ECO:0000313" key="8">
    <source>
        <dbReference type="Proteomes" id="UP000007648"/>
    </source>
</evidence>
<dbReference type="EC" id="3.1.1.-" evidence="5"/>
<keyword evidence="4" id="KW-1015">Disulfide bond</keyword>
<feature type="domain" description="Carboxylesterase type B" evidence="6">
    <location>
        <begin position="18"/>
        <end position="538"/>
    </location>
</feature>
<gene>
    <name evidence="7" type="primary">LOC100929190</name>
</gene>
<keyword evidence="3 5" id="KW-0378">Hydrolase</keyword>
<dbReference type="PROSITE" id="PS00941">
    <property type="entry name" value="CARBOXYLESTERASE_B_2"/>
    <property type="match status" value="1"/>
</dbReference>
<evidence type="ECO:0000256" key="4">
    <source>
        <dbReference type="ARBA" id="ARBA00023157"/>
    </source>
</evidence>
<evidence type="ECO:0000256" key="3">
    <source>
        <dbReference type="ARBA" id="ARBA00022801"/>
    </source>
</evidence>
<keyword evidence="8" id="KW-1185">Reference proteome</keyword>
<dbReference type="PANTHER" id="PTHR11559">
    <property type="entry name" value="CARBOXYLESTERASE"/>
    <property type="match status" value="1"/>
</dbReference>
<comment type="similarity">
    <text evidence="1 5">Belongs to the type-B carboxylesterase/lipase family.</text>
</comment>
<accession>A0A7N4PEC7</accession>
<dbReference type="CDD" id="cd00312">
    <property type="entry name" value="Esterase_lipase"/>
    <property type="match status" value="1"/>
</dbReference>
<reference evidence="7" key="3">
    <citation type="submission" date="2025-09" db="UniProtKB">
        <authorList>
            <consortium name="Ensembl"/>
        </authorList>
    </citation>
    <scope>IDENTIFICATION</scope>
</reference>
<keyword evidence="5" id="KW-0732">Signal</keyword>
<dbReference type="InterPro" id="IPR002018">
    <property type="entry name" value="CarbesteraseB"/>
</dbReference>
<dbReference type="InterPro" id="IPR019826">
    <property type="entry name" value="Carboxylesterase_B_AS"/>
</dbReference>
<feature type="chain" id="PRO_5029931476" description="Carboxylic ester hydrolase" evidence="5">
    <location>
        <begin position="24"/>
        <end position="556"/>
    </location>
</feature>
<evidence type="ECO:0000313" key="7">
    <source>
        <dbReference type="Ensembl" id="ENSSHAP00000037201.1"/>
    </source>
</evidence>
<sequence>IYLFFCHQAFLMCCLSSAPIVDTEYGKVQGKQVILQEFEKSANVFLGIPFAKAPLGSLRFTPPQPLEPWDYVKSTTTNPPRCAQNPLGGELVAKFFEKMNDMPLKNSEDCLYLNIYTPADLTSKTKLPVMVWIHGGAFLGGDASTLDGTNLSVLENVVVVAIQYRLGIFGFYSTGDEHARGNWGYLDQVAALQWVQRNIVNFGGDPNSVTIFGASAGGISVSALVLSPLTKNLFHRAISQSGVALMESLFSSNIKSTAEVALAGCKTSTSASMVHCLRQKTEEEILNTAQKLGLFTLDFQGDPTQKIVLPPTVVDGIFFPKSPKELLAEKQFNHVPYIVGVNSDEFGWILPTLLEYPLSGDTLDQETATTLLWNSYPLVKIPRDLTPVITEKYLGETEDPVKKKGRFLDMMGDLMFGIPSILVAQLHRASGAPTYVYQFQHQPSVWGNLKPATIKADHGDEFFFVFGIPLGKGTSFPEEEKQLSRKMMKYWSNFARNGNPNGEGLVNWPVYDQNEEYLQIDITMKTDKKLKEKEVALWTEFLSEKPVGVKRDITEL</sequence>
<evidence type="ECO:0000256" key="5">
    <source>
        <dbReference type="RuleBase" id="RU361235"/>
    </source>
</evidence>
<dbReference type="Gene3D" id="3.40.50.1820">
    <property type="entry name" value="alpha/beta hydrolase"/>
    <property type="match status" value="1"/>
</dbReference>
<dbReference type="InParanoid" id="A0A7N4PEC7"/>
<dbReference type="InterPro" id="IPR029058">
    <property type="entry name" value="AB_hydrolase_fold"/>
</dbReference>
<evidence type="ECO:0000256" key="1">
    <source>
        <dbReference type="ARBA" id="ARBA00005964"/>
    </source>
</evidence>
<dbReference type="InterPro" id="IPR019819">
    <property type="entry name" value="Carboxylesterase_B_CS"/>
</dbReference>
<dbReference type="Proteomes" id="UP000007648">
    <property type="component" value="Unassembled WGS sequence"/>
</dbReference>
<name>A0A7N4PEC7_SARHA</name>
<comment type="similarity">
    <text evidence="2">Belongs to the 'GDXG' lipolytic enzyme family.</text>
</comment>
<dbReference type="Ensembl" id="ENSSHAT00000038823.1">
    <property type="protein sequence ID" value="ENSSHAP00000037201.1"/>
    <property type="gene ID" value="ENSSHAG00000002765.2"/>
</dbReference>
<dbReference type="InterPro" id="IPR002168">
    <property type="entry name" value="Lipase_GDXG_HIS_AS"/>
</dbReference>
<dbReference type="FunCoup" id="A0A7N4PEC7">
    <property type="interactions" value="88"/>
</dbReference>
<dbReference type="GO" id="GO:0016787">
    <property type="term" value="F:hydrolase activity"/>
    <property type="evidence" value="ECO:0007669"/>
    <property type="project" value="UniProtKB-KW"/>
</dbReference>
<evidence type="ECO:0000259" key="6">
    <source>
        <dbReference type="Pfam" id="PF00135"/>
    </source>
</evidence>
<reference evidence="7" key="2">
    <citation type="submission" date="2025-08" db="UniProtKB">
        <authorList>
            <consortium name="Ensembl"/>
        </authorList>
    </citation>
    <scope>IDENTIFICATION</scope>
</reference>
<protein>
    <recommendedName>
        <fullName evidence="5">Carboxylic ester hydrolase</fullName>
        <ecNumber evidence="5">3.1.1.-</ecNumber>
    </recommendedName>
</protein>
<dbReference type="Pfam" id="PF00135">
    <property type="entry name" value="COesterase"/>
    <property type="match status" value="1"/>
</dbReference>
<evidence type="ECO:0000256" key="2">
    <source>
        <dbReference type="ARBA" id="ARBA00010515"/>
    </source>
</evidence>